<organism evidence="2 3">
    <name type="scientific">Malus domestica</name>
    <name type="common">Apple</name>
    <name type="synonym">Pyrus malus</name>
    <dbReference type="NCBI Taxonomy" id="3750"/>
    <lineage>
        <taxon>Eukaryota</taxon>
        <taxon>Viridiplantae</taxon>
        <taxon>Streptophyta</taxon>
        <taxon>Embryophyta</taxon>
        <taxon>Tracheophyta</taxon>
        <taxon>Spermatophyta</taxon>
        <taxon>Magnoliopsida</taxon>
        <taxon>eudicotyledons</taxon>
        <taxon>Gunneridae</taxon>
        <taxon>Pentapetalae</taxon>
        <taxon>rosids</taxon>
        <taxon>fabids</taxon>
        <taxon>Rosales</taxon>
        <taxon>Rosaceae</taxon>
        <taxon>Amygdaloideae</taxon>
        <taxon>Maleae</taxon>
        <taxon>Malus</taxon>
    </lineage>
</organism>
<feature type="region of interest" description="Disordered" evidence="1">
    <location>
        <begin position="672"/>
        <end position="700"/>
    </location>
</feature>
<feature type="compositionally biased region" description="Basic residues" evidence="1">
    <location>
        <begin position="685"/>
        <end position="698"/>
    </location>
</feature>
<protein>
    <recommendedName>
        <fullName evidence="4">SHSP domain-containing protein</fullName>
    </recommendedName>
</protein>
<feature type="compositionally biased region" description="Basic and acidic residues" evidence="1">
    <location>
        <begin position="615"/>
        <end position="629"/>
    </location>
</feature>
<feature type="region of interest" description="Disordered" evidence="1">
    <location>
        <begin position="115"/>
        <end position="143"/>
    </location>
</feature>
<evidence type="ECO:0000313" key="2">
    <source>
        <dbReference type="EMBL" id="RXH80430.1"/>
    </source>
</evidence>
<feature type="compositionally biased region" description="Polar residues" evidence="1">
    <location>
        <begin position="115"/>
        <end position="126"/>
    </location>
</feature>
<feature type="region of interest" description="Disordered" evidence="1">
    <location>
        <begin position="1"/>
        <end position="51"/>
    </location>
</feature>
<gene>
    <name evidence="2" type="ORF">DVH24_041577</name>
</gene>
<comment type="caution">
    <text evidence="2">The sequence shown here is derived from an EMBL/GenBank/DDBJ whole genome shotgun (WGS) entry which is preliminary data.</text>
</comment>
<feature type="compositionally biased region" description="Low complexity" evidence="1">
    <location>
        <begin position="20"/>
        <end position="41"/>
    </location>
</feature>
<reference evidence="2 3" key="1">
    <citation type="submission" date="2018-10" db="EMBL/GenBank/DDBJ databases">
        <title>A high-quality apple genome assembly.</title>
        <authorList>
            <person name="Hu J."/>
        </authorList>
    </citation>
    <scope>NUCLEOTIDE SEQUENCE [LARGE SCALE GENOMIC DNA]</scope>
    <source>
        <strain evidence="3">cv. HFTH1</strain>
        <tissue evidence="2">Young leaf</tissue>
    </source>
</reference>
<dbReference type="EMBL" id="RDQH01000339">
    <property type="protein sequence ID" value="RXH80430.1"/>
    <property type="molecule type" value="Genomic_DNA"/>
</dbReference>
<dbReference type="PANTHER" id="PTHR35986">
    <property type="entry name" value="EXPRESSED PROTEIN"/>
    <property type="match status" value="1"/>
</dbReference>
<evidence type="ECO:0000313" key="3">
    <source>
        <dbReference type="Proteomes" id="UP000290289"/>
    </source>
</evidence>
<evidence type="ECO:0008006" key="4">
    <source>
        <dbReference type="Google" id="ProtNLM"/>
    </source>
</evidence>
<dbReference type="AlphaFoldDB" id="A0A498IB66"/>
<proteinExistence type="predicted"/>
<dbReference type="PANTHER" id="PTHR35986:SF1">
    <property type="entry name" value="OS10G0430800 PROTEIN"/>
    <property type="match status" value="1"/>
</dbReference>
<dbReference type="CDD" id="cd06464">
    <property type="entry name" value="ACD_sHsps-like"/>
    <property type="match status" value="1"/>
</dbReference>
<dbReference type="Proteomes" id="UP000290289">
    <property type="component" value="Chromosome 13"/>
</dbReference>
<feature type="region of interest" description="Disordered" evidence="1">
    <location>
        <begin position="601"/>
        <end position="644"/>
    </location>
</feature>
<sequence length="953" mass="105866">MSTKQSLSPKPRNAQAAMKSALSSSPSMTTTSSSVKSSTTTAMDDDRSENRDSCYYPGCRKDANCNCEMCLASINATLDLMPFSIQKSPLTKFSSSRPKNNPSVERTPISFDASILSTPTSGSPSIPVSPERKPAARLKSKKKTKKTERKWGFGCEFWRLILGLSLVYVAMCGFSKMVSGALKPILSPEMVINVSEKSWVVDDMNGRLRFLQKEMQGLVPRRVSNCSYPRSIWDISQDGLLLSSHCTLYKSAIEEVRIWGWPLQTAGLLTSGFSSRSFTILSGRVTEWSDGKVGRYVIRKPNSSWVQRSWGASAVQLDPNTWILEYRWSTICDNQRLVSAALAFLKNMVSRMLGKMQQKFWLLSTFGNNHNGRSFVRAGATSQVQTGKNFHSHFTNFPNFSHQIPRNPNPNSGLPKNHPLVANLAVPNMCVKLTPEETKILLTCKSKAVREFTFGGLAAATFAWTGLSLVWQSSCSGFLFFITASKKLNTFIRLNLSGGGYLSLSPLNKFYASAGAAALFGLWSLSRSLNSCVNHILSQDGSRMQAELATIMVNKYQNDPSMMGLISKQFYSEKVFDDANSDQSTLRWRYRNYFSDNISHGRRTDYSNSQGDPDQASHGDHQSSSDSDSRNTQNDSHKIRFAPKQVPVNSGVDVMVDPFDCVFGNTSEEILLPSSSSTVNPPKVQTRKHRRSHRRRHMHHEEDVPKMEHTILIPTQDWPAFFTRRASFIFLLVLSHPSISSAAPLPPPPPPQQLPLKPPTMKVHPMPRKRNITVQYRSRNPLSEAQALLGLTHKKLRRLPHVFSRILELPFRSDADVLVQENPDCFRFVAEADNIGDGVRAHTIEIHPGVTKIVVRESGSAELTMDELELDMWRFRLPESTRPELASVVFVDGELIVTVPKDVGVENADGGDGGGEVWGGGDGNGGGGFRGVGFSFATELLRLPLFYAAVLVE</sequence>
<name>A0A498IB66_MALDO</name>
<evidence type="ECO:0000256" key="1">
    <source>
        <dbReference type="SAM" id="MobiDB-lite"/>
    </source>
</evidence>
<accession>A0A498IB66</accession>
<dbReference type="InterPro" id="IPR006716">
    <property type="entry name" value="ERG2_sigma1_rcpt-like"/>
</dbReference>
<dbReference type="Pfam" id="PF04622">
    <property type="entry name" value="ERG2_Sigma1R"/>
    <property type="match status" value="1"/>
</dbReference>
<keyword evidence="3" id="KW-1185">Reference proteome</keyword>